<evidence type="ECO:0000313" key="2">
    <source>
        <dbReference type="EMBL" id="KAG2445104.1"/>
    </source>
</evidence>
<proteinExistence type="predicted"/>
<gene>
    <name evidence="2" type="ORF">HYH02_008971</name>
</gene>
<accession>A0A836B279</accession>
<name>A0A836B279_9CHLO</name>
<organism evidence="2 3">
    <name type="scientific">Chlamydomonas schloesseri</name>
    <dbReference type="NCBI Taxonomy" id="2026947"/>
    <lineage>
        <taxon>Eukaryota</taxon>
        <taxon>Viridiplantae</taxon>
        <taxon>Chlorophyta</taxon>
        <taxon>core chlorophytes</taxon>
        <taxon>Chlorophyceae</taxon>
        <taxon>CS clade</taxon>
        <taxon>Chlamydomonadales</taxon>
        <taxon>Chlamydomonadaceae</taxon>
        <taxon>Chlamydomonas</taxon>
    </lineage>
</organism>
<keyword evidence="3" id="KW-1185">Reference proteome</keyword>
<reference evidence="2" key="1">
    <citation type="journal article" date="2020" name="bioRxiv">
        <title>Comparative genomics of Chlamydomonas.</title>
        <authorList>
            <person name="Craig R.J."/>
            <person name="Hasan A.R."/>
            <person name="Ness R.W."/>
            <person name="Keightley P.D."/>
        </authorList>
    </citation>
    <scope>NUCLEOTIDE SEQUENCE</scope>
    <source>
        <strain evidence="2">CCAP 11/173</strain>
    </source>
</reference>
<evidence type="ECO:0000256" key="1">
    <source>
        <dbReference type="SAM" id="MobiDB-lite"/>
    </source>
</evidence>
<feature type="compositionally biased region" description="Low complexity" evidence="1">
    <location>
        <begin position="1"/>
        <end position="32"/>
    </location>
</feature>
<comment type="caution">
    <text evidence="2">The sequence shown here is derived from an EMBL/GenBank/DDBJ whole genome shotgun (WGS) entry which is preliminary data.</text>
</comment>
<dbReference type="EMBL" id="JAEHOD010000028">
    <property type="protein sequence ID" value="KAG2445104.1"/>
    <property type="molecule type" value="Genomic_DNA"/>
</dbReference>
<protein>
    <submittedName>
        <fullName evidence="2">Uncharacterized protein</fullName>
    </submittedName>
</protein>
<feature type="compositionally biased region" description="Pro residues" evidence="1">
    <location>
        <begin position="216"/>
        <end position="250"/>
    </location>
</feature>
<dbReference type="PRINTS" id="PR01217">
    <property type="entry name" value="PRICHEXTENSN"/>
</dbReference>
<dbReference type="Proteomes" id="UP000613740">
    <property type="component" value="Unassembled WGS sequence"/>
</dbReference>
<feature type="compositionally biased region" description="Basic and acidic residues" evidence="1">
    <location>
        <begin position="33"/>
        <end position="46"/>
    </location>
</feature>
<feature type="compositionally biased region" description="Pro residues" evidence="1">
    <location>
        <begin position="161"/>
        <end position="197"/>
    </location>
</feature>
<feature type="region of interest" description="Disordered" evidence="1">
    <location>
        <begin position="161"/>
        <end position="254"/>
    </location>
</feature>
<dbReference type="OrthoDB" id="530391at2759"/>
<dbReference type="AlphaFoldDB" id="A0A836B279"/>
<feature type="region of interest" description="Disordered" evidence="1">
    <location>
        <begin position="1"/>
        <end position="47"/>
    </location>
</feature>
<evidence type="ECO:0000313" key="3">
    <source>
        <dbReference type="Proteomes" id="UP000613740"/>
    </source>
</evidence>
<sequence>MDEGTATAAGAAAASAATASGGGETPATTAAAAKDDDHGDEGDNKLNNDSAAARAAAFRRVYDKTAIQRLFGAGSGVVALVREGRWSAADVVAAAEHRGGQEETVRWLRETAARLAPADLARRLGEAAAAAADPMRRFLQSGEYTLELEVTVIMFEEVPLPPSPPPSPSVPPGTRLPPSPPPLVPSRPPRPPRPPPINLTEIAEEVGADGGITSGFPPPSPPPPPPPRPPPPPPSPPPSPPRPPSPPPPRVRNATFLSFDNATGQGTVMGPSRPVVWRNDPNFASLLTPGSPLYLVDPFKAACPAECAACDLAWKVTANGQTQPIFFREPMQLSRIYIKQVRNSGVIRVQLLKWGGAPSTGQVTGDVLGRVVYNVTKDASACRSVLVVRIGPKKSGIKLPVPMGGSQANLPGKLADKAVGGILITMQQPENAGRNYGPFVEFVRFQGRVLYPANVSDYAYATRPLRKNRPRAGLRGQQ</sequence>